<evidence type="ECO:0000313" key="8">
    <source>
        <dbReference type="EMBL" id="EDM81365.1"/>
    </source>
</evidence>
<dbReference type="InterPro" id="IPR014284">
    <property type="entry name" value="RNA_pol_sigma-70_dom"/>
</dbReference>
<dbReference type="GO" id="GO:0003677">
    <property type="term" value="F:DNA binding"/>
    <property type="evidence" value="ECO:0007669"/>
    <property type="project" value="InterPro"/>
</dbReference>
<dbReference type="Gene3D" id="1.10.10.10">
    <property type="entry name" value="Winged helix-like DNA-binding domain superfamily/Winged helix DNA-binding domain"/>
    <property type="match status" value="1"/>
</dbReference>
<evidence type="ECO:0000256" key="1">
    <source>
        <dbReference type="ARBA" id="ARBA00010641"/>
    </source>
</evidence>
<evidence type="ECO:0000259" key="6">
    <source>
        <dbReference type="Pfam" id="PF04542"/>
    </source>
</evidence>
<keyword evidence="4" id="KW-0804">Transcription</keyword>
<feature type="domain" description="RNA polymerase sigma-70 region 2" evidence="6">
    <location>
        <begin position="74"/>
        <end position="128"/>
    </location>
</feature>
<dbReference type="InterPro" id="IPR007627">
    <property type="entry name" value="RNA_pol_sigma70_r2"/>
</dbReference>
<dbReference type="NCBIfam" id="TIGR02937">
    <property type="entry name" value="sigma70-ECF"/>
    <property type="match status" value="1"/>
</dbReference>
<dbReference type="PANTHER" id="PTHR43133">
    <property type="entry name" value="RNA POLYMERASE ECF-TYPE SIGMA FACTO"/>
    <property type="match status" value="1"/>
</dbReference>
<dbReference type="InterPro" id="IPR013324">
    <property type="entry name" value="RNA_pol_sigma_r3/r4-like"/>
</dbReference>
<dbReference type="GO" id="GO:0016987">
    <property type="term" value="F:sigma factor activity"/>
    <property type="evidence" value="ECO:0007669"/>
    <property type="project" value="UniProtKB-KW"/>
</dbReference>
<keyword evidence="2" id="KW-0805">Transcription regulation</keyword>
<evidence type="ECO:0000256" key="5">
    <source>
        <dbReference type="SAM" id="MobiDB-lite"/>
    </source>
</evidence>
<evidence type="ECO:0000256" key="4">
    <source>
        <dbReference type="ARBA" id="ARBA00023163"/>
    </source>
</evidence>
<evidence type="ECO:0000256" key="3">
    <source>
        <dbReference type="ARBA" id="ARBA00023082"/>
    </source>
</evidence>
<dbReference type="PANTHER" id="PTHR43133:SF51">
    <property type="entry name" value="RNA POLYMERASE SIGMA FACTOR"/>
    <property type="match status" value="1"/>
</dbReference>
<dbReference type="Pfam" id="PF08281">
    <property type="entry name" value="Sigma70_r4_2"/>
    <property type="match status" value="1"/>
</dbReference>
<reference evidence="8 9" key="1">
    <citation type="submission" date="2007-06" db="EMBL/GenBank/DDBJ databases">
        <authorList>
            <person name="Shimkets L."/>
            <person name="Ferriera S."/>
            <person name="Johnson J."/>
            <person name="Kravitz S."/>
            <person name="Beeson K."/>
            <person name="Sutton G."/>
            <person name="Rogers Y.-H."/>
            <person name="Friedman R."/>
            <person name="Frazier M."/>
            <person name="Venter J.C."/>
        </authorList>
    </citation>
    <scope>NUCLEOTIDE SEQUENCE [LARGE SCALE GENOMIC DNA]</scope>
    <source>
        <strain evidence="8 9">SIR-1</strain>
    </source>
</reference>
<dbReference type="InterPro" id="IPR013249">
    <property type="entry name" value="RNA_pol_sigma70_r4_t2"/>
</dbReference>
<dbReference type="OrthoDB" id="5503835at2"/>
<dbReference type="InterPro" id="IPR036388">
    <property type="entry name" value="WH-like_DNA-bd_sf"/>
</dbReference>
<dbReference type="InterPro" id="IPR039425">
    <property type="entry name" value="RNA_pol_sigma-70-like"/>
</dbReference>
<dbReference type="AlphaFoldDB" id="A6FXY6"/>
<name>A6FXY6_9BACT</name>
<dbReference type="STRING" id="391625.PPSIR1_39280"/>
<protein>
    <submittedName>
        <fullName evidence="8">Sigma-24</fullName>
    </submittedName>
</protein>
<dbReference type="SUPFAM" id="SSF88659">
    <property type="entry name" value="Sigma3 and sigma4 domains of RNA polymerase sigma factors"/>
    <property type="match status" value="1"/>
</dbReference>
<dbReference type="SUPFAM" id="SSF88946">
    <property type="entry name" value="Sigma2 domain of RNA polymerase sigma factors"/>
    <property type="match status" value="1"/>
</dbReference>
<keyword evidence="3" id="KW-0731">Sigma factor</keyword>
<evidence type="ECO:0000313" key="9">
    <source>
        <dbReference type="Proteomes" id="UP000005801"/>
    </source>
</evidence>
<organism evidence="8 9">
    <name type="scientific">Plesiocystis pacifica SIR-1</name>
    <dbReference type="NCBI Taxonomy" id="391625"/>
    <lineage>
        <taxon>Bacteria</taxon>
        <taxon>Pseudomonadati</taxon>
        <taxon>Myxococcota</taxon>
        <taxon>Polyangia</taxon>
        <taxon>Nannocystales</taxon>
        <taxon>Nannocystaceae</taxon>
        <taxon>Plesiocystis</taxon>
    </lineage>
</organism>
<sequence length="234" mass="26410">MANEPSTHATSVPAAASVAAPPARATPAAGARSADDLDRERQLVERAQQGDQRAFRALYMLHANTVFRCAIMPLVRDRNLAEDLLADTFVRAMENIHRFRWQGKGLLPWLIRIGKNLCLDHLRKAGRTTAWPEGFEQQIPDLSDSNAESLLGRSELSDVLRERIDACMAEVNPRYRKVMRLRLIERRPRAEAAAEMDVSVGTLDVLLFRACRSFRTHYTRRYGNDGALEFLAPK</sequence>
<dbReference type="EMBL" id="ABCS01000003">
    <property type="protein sequence ID" value="EDM81365.1"/>
    <property type="molecule type" value="Genomic_DNA"/>
</dbReference>
<dbReference type="RefSeq" id="WP_006969335.1">
    <property type="nucleotide sequence ID" value="NZ_ABCS01000003.1"/>
</dbReference>
<keyword evidence="9" id="KW-1185">Reference proteome</keyword>
<feature type="domain" description="RNA polymerase sigma factor 70 region 4 type 2" evidence="7">
    <location>
        <begin position="161"/>
        <end position="212"/>
    </location>
</feature>
<comment type="similarity">
    <text evidence="1">Belongs to the sigma-70 factor family. ECF subfamily.</text>
</comment>
<gene>
    <name evidence="8" type="ORF">PPSIR1_39280</name>
</gene>
<dbReference type="eggNOG" id="COG1595">
    <property type="taxonomic scope" value="Bacteria"/>
</dbReference>
<evidence type="ECO:0000259" key="7">
    <source>
        <dbReference type="Pfam" id="PF08281"/>
    </source>
</evidence>
<dbReference type="GO" id="GO:0006352">
    <property type="term" value="P:DNA-templated transcription initiation"/>
    <property type="evidence" value="ECO:0007669"/>
    <property type="project" value="InterPro"/>
</dbReference>
<feature type="compositionally biased region" description="Low complexity" evidence="5">
    <location>
        <begin position="9"/>
        <end position="32"/>
    </location>
</feature>
<proteinExistence type="inferred from homology"/>
<dbReference type="Proteomes" id="UP000005801">
    <property type="component" value="Unassembled WGS sequence"/>
</dbReference>
<evidence type="ECO:0000256" key="2">
    <source>
        <dbReference type="ARBA" id="ARBA00023015"/>
    </source>
</evidence>
<feature type="region of interest" description="Disordered" evidence="5">
    <location>
        <begin position="1"/>
        <end position="38"/>
    </location>
</feature>
<dbReference type="InterPro" id="IPR013325">
    <property type="entry name" value="RNA_pol_sigma_r2"/>
</dbReference>
<comment type="caution">
    <text evidence="8">The sequence shown here is derived from an EMBL/GenBank/DDBJ whole genome shotgun (WGS) entry which is preliminary data.</text>
</comment>
<dbReference type="Pfam" id="PF04542">
    <property type="entry name" value="Sigma70_r2"/>
    <property type="match status" value="1"/>
</dbReference>
<accession>A6FXY6</accession>
<dbReference type="Gene3D" id="1.10.1740.10">
    <property type="match status" value="1"/>
</dbReference>